<dbReference type="EnsemblMetazoa" id="XM_038217508.1">
    <property type="protein sequence ID" value="XP_038073436.1"/>
    <property type="gene ID" value="LOC119741670"/>
</dbReference>
<dbReference type="PROSITE" id="PS00615">
    <property type="entry name" value="C_TYPE_LECTIN_1"/>
    <property type="match status" value="1"/>
</dbReference>
<dbReference type="RefSeq" id="XP_038073436.1">
    <property type="nucleotide sequence ID" value="XM_038217508.1"/>
</dbReference>
<dbReference type="InterPro" id="IPR001304">
    <property type="entry name" value="C-type_lectin-like"/>
</dbReference>
<dbReference type="Pfam" id="PF00024">
    <property type="entry name" value="PAN_1"/>
    <property type="match status" value="1"/>
</dbReference>
<dbReference type="Gene3D" id="3.50.4.10">
    <property type="entry name" value="Hepatocyte Growth Factor"/>
    <property type="match status" value="1"/>
</dbReference>
<evidence type="ECO:0000313" key="6">
    <source>
        <dbReference type="Proteomes" id="UP000887568"/>
    </source>
</evidence>
<dbReference type="InterPro" id="IPR016186">
    <property type="entry name" value="C-type_lectin-like/link_sf"/>
</dbReference>
<feature type="chain" id="PRO_5037388275" description="C-type lectin" evidence="2">
    <location>
        <begin position="25"/>
        <end position="246"/>
    </location>
</feature>
<dbReference type="PANTHER" id="PTHR22803">
    <property type="entry name" value="MANNOSE, PHOSPHOLIPASE, LECTIN RECEPTOR RELATED"/>
    <property type="match status" value="1"/>
</dbReference>
<dbReference type="InterPro" id="IPR018378">
    <property type="entry name" value="C-type_lectin_CS"/>
</dbReference>
<proteinExistence type="predicted"/>
<sequence length="246" mass="27193">MHNLLVIGLKVVFLVVLGFHVVLCRGGCPDGFTYFEYSCYKIHVSPELDWPGARDACAAGSNGSHLVYIHSEAEQSFLRGLALEASAGSGVHLWIGVTAAVNGSLEWLDGSRLTYTAWDEDGPRANGRDCVRLRPDKDYLWNDRFCYIMYGYICEQASSSCHATSTDFTRPTSVGMAATSDEYLIRSTMTSSLSRCSHVCSKNEDCKSFNYDVASAPGKRTCELFSAVFEDSEMEARPGFAYYKPN</sequence>
<evidence type="ECO:0000313" key="5">
    <source>
        <dbReference type="EnsemblMetazoa" id="XP_038073436.1"/>
    </source>
</evidence>
<dbReference type="AlphaFoldDB" id="A0A914BBL3"/>
<dbReference type="SUPFAM" id="SSF56436">
    <property type="entry name" value="C-type lectin-like"/>
    <property type="match status" value="1"/>
</dbReference>
<evidence type="ECO:0000259" key="3">
    <source>
        <dbReference type="PROSITE" id="PS50041"/>
    </source>
</evidence>
<reference evidence="5" key="1">
    <citation type="submission" date="2022-11" db="UniProtKB">
        <authorList>
            <consortium name="EnsemblMetazoa"/>
        </authorList>
    </citation>
    <scope>IDENTIFICATION</scope>
</reference>
<dbReference type="PROSITE" id="PS50948">
    <property type="entry name" value="PAN"/>
    <property type="match status" value="1"/>
</dbReference>
<feature type="signal peptide" evidence="2">
    <location>
        <begin position="1"/>
        <end position="24"/>
    </location>
</feature>
<dbReference type="SMART" id="SM00473">
    <property type="entry name" value="PAN_AP"/>
    <property type="match status" value="1"/>
</dbReference>
<dbReference type="InterPro" id="IPR003609">
    <property type="entry name" value="Pan_app"/>
</dbReference>
<dbReference type="SUPFAM" id="SSF57414">
    <property type="entry name" value="Hairpin loop containing domain-like"/>
    <property type="match status" value="1"/>
</dbReference>
<keyword evidence="1" id="KW-1015">Disulfide bond</keyword>
<dbReference type="InterPro" id="IPR016187">
    <property type="entry name" value="CTDL_fold"/>
</dbReference>
<feature type="domain" description="Apple" evidence="4">
    <location>
        <begin position="161"/>
        <end position="246"/>
    </location>
</feature>
<name>A0A914BBL3_PATMI</name>
<dbReference type="PROSITE" id="PS50041">
    <property type="entry name" value="C_TYPE_LECTIN_2"/>
    <property type="match status" value="1"/>
</dbReference>
<evidence type="ECO:0000259" key="4">
    <source>
        <dbReference type="PROSITE" id="PS50948"/>
    </source>
</evidence>
<dbReference type="Gene3D" id="3.10.100.10">
    <property type="entry name" value="Mannose-Binding Protein A, subunit A"/>
    <property type="match status" value="1"/>
</dbReference>
<evidence type="ECO:0000256" key="1">
    <source>
        <dbReference type="ARBA" id="ARBA00023157"/>
    </source>
</evidence>
<accession>A0A914BBL3</accession>
<keyword evidence="6" id="KW-1185">Reference proteome</keyword>
<dbReference type="SMART" id="SM00034">
    <property type="entry name" value="CLECT"/>
    <property type="match status" value="1"/>
</dbReference>
<dbReference type="CDD" id="cd00037">
    <property type="entry name" value="CLECT"/>
    <property type="match status" value="1"/>
</dbReference>
<dbReference type="OrthoDB" id="8950604at2759"/>
<dbReference type="InterPro" id="IPR050111">
    <property type="entry name" value="C-type_lectin/snaclec_domain"/>
</dbReference>
<keyword evidence="2" id="KW-0732">Signal</keyword>
<protein>
    <recommendedName>
        <fullName evidence="7">C-type lectin</fullName>
    </recommendedName>
</protein>
<feature type="domain" description="C-type lectin" evidence="3">
    <location>
        <begin position="35"/>
        <end position="155"/>
    </location>
</feature>
<dbReference type="Proteomes" id="UP000887568">
    <property type="component" value="Unplaced"/>
</dbReference>
<dbReference type="Pfam" id="PF00059">
    <property type="entry name" value="Lectin_C"/>
    <property type="match status" value="1"/>
</dbReference>
<dbReference type="GeneID" id="119741670"/>
<organism evidence="5 6">
    <name type="scientific">Patiria miniata</name>
    <name type="common">Bat star</name>
    <name type="synonym">Asterina miniata</name>
    <dbReference type="NCBI Taxonomy" id="46514"/>
    <lineage>
        <taxon>Eukaryota</taxon>
        <taxon>Metazoa</taxon>
        <taxon>Echinodermata</taxon>
        <taxon>Eleutherozoa</taxon>
        <taxon>Asterozoa</taxon>
        <taxon>Asteroidea</taxon>
        <taxon>Valvatacea</taxon>
        <taxon>Valvatida</taxon>
        <taxon>Asterinidae</taxon>
        <taxon>Patiria</taxon>
    </lineage>
</organism>
<evidence type="ECO:0000256" key="2">
    <source>
        <dbReference type="SAM" id="SignalP"/>
    </source>
</evidence>
<evidence type="ECO:0008006" key="7">
    <source>
        <dbReference type="Google" id="ProtNLM"/>
    </source>
</evidence>